<dbReference type="FunFam" id="1.10.510.10:FF:000154">
    <property type="entry name" value="Serine/threonine-protein kinase SIK2"/>
    <property type="match status" value="1"/>
</dbReference>
<evidence type="ECO:0000256" key="3">
    <source>
        <dbReference type="ARBA" id="ARBA00012513"/>
    </source>
</evidence>
<feature type="region of interest" description="Disordered" evidence="16">
    <location>
        <begin position="827"/>
        <end position="854"/>
    </location>
</feature>
<comment type="catalytic activity">
    <reaction evidence="14">
        <text>L-seryl-[protein] + ATP = O-phospho-L-seryl-[protein] + ADP + H(+)</text>
        <dbReference type="Rhea" id="RHEA:17989"/>
        <dbReference type="Rhea" id="RHEA-COMP:9863"/>
        <dbReference type="Rhea" id="RHEA-COMP:11604"/>
        <dbReference type="ChEBI" id="CHEBI:15378"/>
        <dbReference type="ChEBI" id="CHEBI:29999"/>
        <dbReference type="ChEBI" id="CHEBI:30616"/>
        <dbReference type="ChEBI" id="CHEBI:83421"/>
        <dbReference type="ChEBI" id="CHEBI:456216"/>
        <dbReference type="EC" id="2.7.11.1"/>
    </reaction>
</comment>
<dbReference type="CDD" id="cd14338">
    <property type="entry name" value="UBA_SIK"/>
    <property type="match status" value="1"/>
</dbReference>
<comment type="cofactor">
    <cofactor evidence="1">
        <name>Mg(2+)</name>
        <dbReference type="ChEBI" id="CHEBI:18420"/>
    </cofactor>
</comment>
<dbReference type="PANTHER" id="PTHR24346">
    <property type="entry name" value="MAP/MICROTUBULE AFFINITY-REGULATING KINASE"/>
    <property type="match status" value="1"/>
</dbReference>
<proteinExistence type="predicted"/>
<gene>
    <name evidence="19" type="ORF">BDFB_002465</name>
</gene>
<evidence type="ECO:0000256" key="6">
    <source>
        <dbReference type="ARBA" id="ARBA00022553"/>
    </source>
</evidence>
<dbReference type="Gene3D" id="1.10.510.10">
    <property type="entry name" value="Transferase(Phosphotransferase) domain 1"/>
    <property type="match status" value="1"/>
</dbReference>
<feature type="region of interest" description="Disordered" evidence="16">
    <location>
        <begin position="453"/>
        <end position="481"/>
    </location>
</feature>
<dbReference type="GO" id="GO:0005524">
    <property type="term" value="F:ATP binding"/>
    <property type="evidence" value="ECO:0007669"/>
    <property type="project" value="UniProtKB-UniRule"/>
</dbReference>
<feature type="compositionally biased region" description="Polar residues" evidence="16">
    <location>
        <begin position="838"/>
        <end position="854"/>
    </location>
</feature>
<dbReference type="InterPro" id="IPR008271">
    <property type="entry name" value="Ser/Thr_kinase_AS"/>
</dbReference>
<dbReference type="GO" id="GO:0000226">
    <property type="term" value="P:microtubule cytoskeleton organization"/>
    <property type="evidence" value="ECO:0007669"/>
    <property type="project" value="TreeGrafter"/>
</dbReference>
<keyword evidence="12" id="KW-0460">Magnesium</keyword>
<keyword evidence="6" id="KW-0597">Phosphoprotein</keyword>
<evidence type="ECO:0000256" key="7">
    <source>
        <dbReference type="ARBA" id="ARBA00022679"/>
    </source>
</evidence>
<dbReference type="PROSITE" id="PS50011">
    <property type="entry name" value="PROTEIN_KINASE_DOM"/>
    <property type="match status" value="1"/>
</dbReference>
<comment type="subcellular location">
    <subcellularLocation>
        <location evidence="2">Cytoplasm</location>
    </subcellularLocation>
</comment>
<dbReference type="STRING" id="1661398.A0A482VNT4"/>
<evidence type="ECO:0000256" key="13">
    <source>
        <dbReference type="ARBA" id="ARBA00047899"/>
    </source>
</evidence>
<evidence type="ECO:0000256" key="12">
    <source>
        <dbReference type="ARBA" id="ARBA00022842"/>
    </source>
</evidence>
<evidence type="ECO:0000256" key="10">
    <source>
        <dbReference type="ARBA" id="ARBA00022777"/>
    </source>
</evidence>
<evidence type="ECO:0000313" key="20">
    <source>
        <dbReference type="Proteomes" id="UP000292052"/>
    </source>
</evidence>
<dbReference type="FunFam" id="3.30.200.20:FF:000003">
    <property type="entry name" value="Non-specific serine/threonine protein kinase"/>
    <property type="match status" value="1"/>
</dbReference>
<evidence type="ECO:0000259" key="17">
    <source>
        <dbReference type="PROSITE" id="PS50011"/>
    </source>
</evidence>
<feature type="binding site" evidence="15">
    <location>
        <position position="49"/>
    </location>
    <ligand>
        <name>ATP</name>
        <dbReference type="ChEBI" id="CHEBI:30616"/>
    </ligand>
</feature>
<dbReference type="PROSITE" id="PS00107">
    <property type="entry name" value="PROTEIN_KINASE_ATP"/>
    <property type="match status" value="1"/>
</dbReference>
<dbReference type="PROSITE" id="PS00108">
    <property type="entry name" value="PROTEIN_KINASE_ST"/>
    <property type="match status" value="1"/>
</dbReference>
<evidence type="ECO:0000256" key="15">
    <source>
        <dbReference type="PROSITE-ProRule" id="PRU10141"/>
    </source>
</evidence>
<keyword evidence="4" id="KW-0963">Cytoplasm</keyword>
<keyword evidence="5" id="KW-0723">Serine/threonine-protein kinase</keyword>
<name>A0A482VNT4_ASBVE</name>
<evidence type="ECO:0000256" key="2">
    <source>
        <dbReference type="ARBA" id="ARBA00004496"/>
    </source>
</evidence>
<feature type="compositionally biased region" description="Polar residues" evidence="16">
    <location>
        <begin position="471"/>
        <end position="481"/>
    </location>
</feature>
<keyword evidence="11 15" id="KW-0067">ATP-binding</keyword>
<dbReference type="GO" id="GO:0035556">
    <property type="term" value="P:intracellular signal transduction"/>
    <property type="evidence" value="ECO:0007669"/>
    <property type="project" value="TreeGrafter"/>
</dbReference>
<dbReference type="Proteomes" id="UP000292052">
    <property type="component" value="Unassembled WGS sequence"/>
</dbReference>
<keyword evidence="10 19" id="KW-0418">Kinase</keyword>
<evidence type="ECO:0000256" key="5">
    <source>
        <dbReference type="ARBA" id="ARBA00022527"/>
    </source>
</evidence>
<feature type="domain" description="Protein kinase" evidence="17">
    <location>
        <begin position="20"/>
        <end position="271"/>
    </location>
</feature>
<dbReference type="AlphaFoldDB" id="A0A482VNT4"/>
<sequence length="854" mass="95273">MSTMGERERISKTAIRVGFYDIERTIGKGNFAVVKLAKHRITKTELAIKIIDKSQLDAGNLQKVYREVDIMKRLDHPHIIKLYQVMETKNMIYLVSEYASQGEIFDYIARYGRMTEDQARSKFWQILSAVEYCHNRNIVHRDLKAENLLLDSNNNIKIADFGFSNYYTPGGLLSTWCGSPPYAAPEVFEGKKYTGPEIDIWSLGVVLYVLVCGALPFDGCSLQALRDRVLSGRFRIPYFMSSDCESLIRKMLVLEPNKRYSISQIKKHRWMQSAIPPSLPHVIPTSTTQPNEQILRLMQSLGIDSAKTRESIRVGSYDHHAAIYFLLLDKLRNQLIGGENQTGVREVQRRRPSNIAEQAMRKIGRASTSEDCRRLLQHSTTAPTASNSKINAGTRTCDSPPIHGIDAAKLLAATNTEDALKILNQATTTTFSMSSEATRLMSTLQMSAIPSASAETSPFNHQHNYPYVHNPATSHTLDGSENKGSLGRFCSSGYRSGEIQTQYSSSTDEGVETDLEDHTPRLSYASSSSSSGVVTNFNTSKSLSQNLSCDSNFESLEYPLSESSELASSLPSCTTTDRKPDPILSSSSAITTHTSYSLAPRPIHHKHNPLVHMSSFKTTRGLTRSPVDFREGRRASDGLVAQQVTDASTGVVAFNSQKLSENCKAKGVLELHLVQREAQRLQSQYQAREPPEEVSQRQKQHTQYLQPRGNKRVSLPDNFSYSNTSSEPLQLQTAMQHRLLQQKRQILQKQCAMSHQSPNTSVETGGHLARRQMLRQASYKIAQQQQVLPPLPLSETESKDLMAFQALVENSGEAAWNTLPGNMSSCQISDAGAPTPTPSWQTTPATWNQVSQRL</sequence>
<dbReference type="InterPro" id="IPR011009">
    <property type="entry name" value="Kinase-like_dom_sf"/>
</dbReference>
<dbReference type="SUPFAM" id="SSF56112">
    <property type="entry name" value="Protein kinase-like (PK-like)"/>
    <property type="match status" value="1"/>
</dbReference>
<evidence type="ECO:0000256" key="4">
    <source>
        <dbReference type="ARBA" id="ARBA00022490"/>
    </source>
</evidence>
<evidence type="ECO:0000259" key="18">
    <source>
        <dbReference type="PROSITE" id="PS50030"/>
    </source>
</evidence>
<keyword evidence="20" id="KW-1185">Reference proteome</keyword>
<dbReference type="InterPro" id="IPR000719">
    <property type="entry name" value="Prot_kinase_dom"/>
</dbReference>
<dbReference type="GO" id="GO:0046872">
    <property type="term" value="F:metal ion binding"/>
    <property type="evidence" value="ECO:0007669"/>
    <property type="project" value="UniProtKB-KW"/>
</dbReference>
<evidence type="ECO:0000256" key="11">
    <source>
        <dbReference type="ARBA" id="ARBA00022840"/>
    </source>
</evidence>
<protein>
    <recommendedName>
        <fullName evidence="3">non-specific serine/threonine protein kinase</fullName>
        <ecNumber evidence="3">2.7.11.1</ecNumber>
    </recommendedName>
</protein>
<accession>A0A482VNT4</accession>
<dbReference type="PANTHER" id="PTHR24346:SF74">
    <property type="entry name" value="PROTEIN KINASE DOMAIN-CONTAINING PROTEIN"/>
    <property type="match status" value="1"/>
</dbReference>
<organism evidence="19 20">
    <name type="scientific">Asbolus verrucosus</name>
    <name type="common">Desert ironclad beetle</name>
    <dbReference type="NCBI Taxonomy" id="1661398"/>
    <lineage>
        <taxon>Eukaryota</taxon>
        <taxon>Metazoa</taxon>
        <taxon>Ecdysozoa</taxon>
        <taxon>Arthropoda</taxon>
        <taxon>Hexapoda</taxon>
        <taxon>Insecta</taxon>
        <taxon>Pterygota</taxon>
        <taxon>Neoptera</taxon>
        <taxon>Endopterygota</taxon>
        <taxon>Coleoptera</taxon>
        <taxon>Polyphaga</taxon>
        <taxon>Cucujiformia</taxon>
        <taxon>Tenebrionidae</taxon>
        <taxon>Pimeliinae</taxon>
        <taxon>Asbolus</taxon>
    </lineage>
</organism>
<evidence type="ECO:0000256" key="16">
    <source>
        <dbReference type="SAM" id="MobiDB-lite"/>
    </source>
</evidence>
<dbReference type="GO" id="GO:0005737">
    <property type="term" value="C:cytoplasm"/>
    <property type="evidence" value="ECO:0007669"/>
    <property type="project" value="UniProtKB-SubCell"/>
</dbReference>
<dbReference type="SMART" id="SM00220">
    <property type="entry name" value="S_TKc"/>
    <property type="match status" value="1"/>
</dbReference>
<dbReference type="InterPro" id="IPR057380">
    <property type="entry name" value="UBA_SIK1/2/3"/>
</dbReference>
<comment type="catalytic activity">
    <reaction evidence="13">
        <text>L-threonyl-[protein] + ATP = O-phospho-L-threonyl-[protein] + ADP + H(+)</text>
        <dbReference type="Rhea" id="RHEA:46608"/>
        <dbReference type="Rhea" id="RHEA-COMP:11060"/>
        <dbReference type="Rhea" id="RHEA-COMP:11605"/>
        <dbReference type="ChEBI" id="CHEBI:15378"/>
        <dbReference type="ChEBI" id="CHEBI:30013"/>
        <dbReference type="ChEBI" id="CHEBI:30616"/>
        <dbReference type="ChEBI" id="CHEBI:61977"/>
        <dbReference type="ChEBI" id="CHEBI:456216"/>
        <dbReference type="EC" id="2.7.11.1"/>
    </reaction>
</comment>
<dbReference type="OrthoDB" id="193931at2759"/>
<dbReference type="Pfam" id="PF23312">
    <property type="entry name" value="UBA_SIK3"/>
    <property type="match status" value="1"/>
</dbReference>
<dbReference type="InterPro" id="IPR015940">
    <property type="entry name" value="UBA"/>
</dbReference>
<reference evidence="19 20" key="1">
    <citation type="submission" date="2017-03" db="EMBL/GenBank/DDBJ databases">
        <title>Genome of the blue death feigning beetle - Asbolus verrucosus.</title>
        <authorList>
            <person name="Rider S.D."/>
        </authorList>
    </citation>
    <scope>NUCLEOTIDE SEQUENCE [LARGE SCALE GENOMIC DNA]</scope>
    <source>
        <strain evidence="19">Butters</strain>
        <tissue evidence="19">Head and leg muscle</tissue>
    </source>
</reference>
<comment type="caution">
    <text evidence="19">The sequence shown here is derived from an EMBL/GenBank/DDBJ whole genome shotgun (WGS) entry which is preliminary data.</text>
</comment>
<dbReference type="InterPro" id="IPR017441">
    <property type="entry name" value="Protein_kinase_ATP_BS"/>
</dbReference>
<feature type="compositionally biased region" description="Polar residues" evidence="16">
    <location>
        <begin position="453"/>
        <end position="463"/>
    </location>
</feature>
<dbReference type="PROSITE" id="PS50030">
    <property type="entry name" value="UBA"/>
    <property type="match status" value="1"/>
</dbReference>
<evidence type="ECO:0000256" key="9">
    <source>
        <dbReference type="ARBA" id="ARBA00022741"/>
    </source>
</evidence>
<evidence type="ECO:0000313" key="19">
    <source>
        <dbReference type="EMBL" id="RZC34542.1"/>
    </source>
</evidence>
<feature type="region of interest" description="Disordered" evidence="16">
    <location>
        <begin position="682"/>
        <end position="725"/>
    </location>
</feature>
<evidence type="ECO:0000256" key="14">
    <source>
        <dbReference type="ARBA" id="ARBA00048679"/>
    </source>
</evidence>
<keyword evidence="7" id="KW-0808">Transferase</keyword>
<feature type="domain" description="UBA" evidence="18">
    <location>
        <begin position="289"/>
        <end position="329"/>
    </location>
</feature>
<evidence type="ECO:0000256" key="1">
    <source>
        <dbReference type="ARBA" id="ARBA00001946"/>
    </source>
</evidence>
<keyword evidence="8" id="KW-0479">Metal-binding</keyword>
<evidence type="ECO:0000256" key="8">
    <source>
        <dbReference type="ARBA" id="ARBA00022723"/>
    </source>
</evidence>
<dbReference type="Pfam" id="PF00069">
    <property type="entry name" value="Pkinase"/>
    <property type="match status" value="1"/>
</dbReference>
<keyword evidence="9 15" id="KW-0547">Nucleotide-binding</keyword>
<dbReference type="InterPro" id="IPR034672">
    <property type="entry name" value="SIK"/>
</dbReference>
<dbReference type="GO" id="GO:0050321">
    <property type="term" value="F:tau-protein kinase activity"/>
    <property type="evidence" value="ECO:0007669"/>
    <property type="project" value="TreeGrafter"/>
</dbReference>
<dbReference type="EMBL" id="QDEB01079132">
    <property type="protein sequence ID" value="RZC34542.1"/>
    <property type="molecule type" value="Genomic_DNA"/>
</dbReference>
<dbReference type="CDD" id="cd14071">
    <property type="entry name" value="STKc_SIK"/>
    <property type="match status" value="1"/>
</dbReference>
<dbReference type="EC" id="2.7.11.1" evidence="3"/>